<dbReference type="GO" id="GO:0005384">
    <property type="term" value="F:manganese ion transmembrane transporter activity"/>
    <property type="evidence" value="ECO:0007669"/>
    <property type="project" value="TreeGrafter"/>
</dbReference>
<evidence type="ECO:0000313" key="7">
    <source>
        <dbReference type="EMBL" id="QOY61509.1"/>
    </source>
</evidence>
<dbReference type="KEGG" id="tio:INP52_00870"/>
<accession>A0A7S7MA13</accession>
<keyword evidence="8" id="KW-1185">Reference proteome</keyword>
<sequence>MWGDVHTGHRGGLEVLKSIGPGLLVTVGFIDPGNWASNMAAGSTYGYALLWVVTLSTVMLVVLQHNVAHLGIVSGKCLAEATTDYLPRPVSRVVLATAMLASVATAMAEVLGGAIALQMLFQLPLQIGSILVAAVSLALLLTNSYQRIERLIIGFVSVIGLSFLIEIALVQVDWPLAAVSWVVPSAPAGSSVVIMSVLGAVVMPHNLFLHSEIIQSSRYDMQGDEVIRERLSHEFTDTLFSMIVGWAINSAMVILAAATFWKAGVQITDLAQAASTLTPMLGRAASFIFALALLMAGVSSSVTAGMAAGTISAGMAAEPYDIHDRHSSLGVVLTFVLGTAAIFFVSDPFQGLVLSQAALSLQLPITIFLQIYLTSSKRVMGGYANGVGLKVLLVVIGIIVTVLNVLSLVNGG</sequence>
<protein>
    <submittedName>
        <fullName evidence="7">Nramp family divalent metal transporter</fullName>
    </submittedName>
</protein>
<dbReference type="EMBL" id="CP063767">
    <property type="protein sequence ID" value="QOY61509.1"/>
    <property type="molecule type" value="Genomic_DNA"/>
</dbReference>
<keyword evidence="4 6" id="KW-1133">Transmembrane helix</keyword>
<feature type="transmembrane region" description="Helical" evidence="6">
    <location>
        <begin position="45"/>
        <end position="63"/>
    </location>
</feature>
<feature type="transmembrane region" description="Helical" evidence="6">
    <location>
        <begin position="387"/>
        <end position="409"/>
    </location>
</feature>
<keyword evidence="5 6" id="KW-0472">Membrane</keyword>
<feature type="transmembrane region" description="Helical" evidence="6">
    <location>
        <begin position="281"/>
        <end position="308"/>
    </location>
</feature>
<dbReference type="GO" id="GO:0015086">
    <property type="term" value="F:cadmium ion transmembrane transporter activity"/>
    <property type="evidence" value="ECO:0007669"/>
    <property type="project" value="TreeGrafter"/>
</dbReference>
<name>A0A7S7MA13_9ACTN</name>
<organism evidence="7 8">
    <name type="scientific">Thermophilibacter immobilis</name>
    <dbReference type="NCBI Taxonomy" id="2779519"/>
    <lineage>
        <taxon>Bacteria</taxon>
        <taxon>Bacillati</taxon>
        <taxon>Actinomycetota</taxon>
        <taxon>Coriobacteriia</taxon>
        <taxon>Coriobacteriales</taxon>
        <taxon>Atopobiaceae</taxon>
        <taxon>Thermophilibacter</taxon>
    </lineage>
</organism>
<reference evidence="7 8" key="1">
    <citation type="submission" date="2020-10" db="EMBL/GenBank/DDBJ databases">
        <title>Olsenella immobilis sp.nov., isolated from the mud in a fermentation cellar used for the production of Chinese strong-flavoured liquor.</title>
        <authorList>
            <person name="Lu L."/>
        </authorList>
    </citation>
    <scope>NUCLEOTIDE SEQUENCE [LARGE SCALE GENOMIC DNA]</scope>
    <source>
        <strain evidence="7 8">LZLJ-2</strain>
    </source>
</reference>
<evidence type="ECO:0000256" key="1">
    <source>
        <dbReference type="ARBA" id="ARBA00004141"/>
    </source>
</evidence>
<dbReference type="NCBIfam" id="NF037982">
    <property type="entry name" value="Nramp_1"/>
    <property type="match status" value="1"/>
</dbReference>
<dbReference type="GO" id="GO:0034755">
    <property type="term" value="P:iron ion transmembrane transport"/>
    <property type="evidence" value="ECO:0007669"/>
    <property type="project" value="TreeGrafter"/>
</dbReference>
<feature type="transmembrane region" description="Helical" evidence="6">
    <location>
        <begin position="238"/>
        <end position="261"/>
    </location>
</feature>
<feature type="transmembrane region" description="Helical" evidence="6">
    <location>
        <begin position="192"/>
        <end position="209"/>
    </location>
</feature>
<dbReference type="AlphaFoldDB" id="A0A7S7MA13"/>
<dbReference type="PRINTS" id="PR00447">
    <property type="entry name" value="NATRESASSCMP"/>
</dbReference>
<evidence type="ECO:0000256" key="5">
    <source>
        <dbReference type="ARBA" id="ARBA00023136"/>
    </source>
</evidence>
<proteinExistence type="predicted"/>
<keyword evidence="2" id="KW-0813">Transport</keyword>
<evidence type="ECO:0000313" key="8">
    <source>
        <dbReference type="Proteomes" id="UP000593735"/>
    </source>
</evidence>
<evidence type="ECO:0000256" key="3">
    <source>
        <dbReference type="ARBA" id="ARBA00022692"/>
    </source>
</evidence>
<feature type="transmembrane region" description="Helical" evidence="6">
    <location>
        <begin position="123"/>
        <end position="142"/>
    </location>
</feature>
<dbReference type="InterPro" id="IPR001046">
    <property type="entry name" value="NRAMP_fam"/>
</dbReference>
<feature type="transmembrane region" description="Helical" evidence="6">
    <location>
        <begin position="352"/>
        <end position="375"/>
    </location>
</feature>
<gene>
    <name evidence="7" type="ORF">INP52_00870</name>
</gene>
<evidence type="ECO:0000256" key="4">
    <source>
        <dbReference type="ARBA" id="ARBA00022989"/>
    </source>
</evidence>
<evidence type="ECO:0000256" key="6">
    <source>
        <dbReference type="SAM" id="Phobius"/>
    </source>
</evidence>
<dbReference type="RefSeq" id="WP_194372810.1">
    <property type="nucleotide sequence ID" value="NZ_CP063767.1"/>
</dbReference>
<feature type="transmembrane region" description="Helical" evidence="6">
    <location>
        <begin position="151"/>
        <end position="172"/>
    </location>
</feature>
<dbReference type="GO" id="GO:0005886">
    <property type="term" value="C:plasma membrane"/>
    <property type="evidence" value="ECO:0007669"/>
    <property type="project" value="TreeGrafter"/>
</dbReference>
<dbReference type="Pfam" id="PF01566">
    <property type="entry name" value="Nramp"/>
    <property type="match status" value="1"/>
</dbReference>
<dbReference type="Proteomes" id="UP000593735">
    <property type="component" value="Chromosome"/>
</dbReference>
<keyword evidence="3 6" id="KW-0812">Transmembrane</keyword>
<feature type="transmembrane region" description="Helical" evidence="6">
    <location>
        <begin position="93"/>
        <end position="117"/>
    </location>
</feature>
<dbReference type="PANTHER" id="PTHR11706:SF33">
    <property type="entry name" value="NATURAL RESISTANCE-ASSOCIATED MACROPHAGE PROTEIN 2"/>
    <property type="match status" value="1"/>
</dbReference>
<evidence type="ECO:0000256" key="2">
    <source>
        <dbReference type="ARBA" id="ARBA00022448"/>
    </source>
</evidence>
<dbReference type="PANTHER" id="PTHR11706">
    <property type="entry name" value="SOLUTE CARRIER PROTEIN FAMILY 11 MEMBER"/>
    <property type="match status" value="1"/>
</dbReference>
<feature type="transmembrane region" description="Helical" evidence="6">
    <location>
        <begin position="329"/>
        <end position="346"/>
    </location>
</feature>
<comment type="subcellular location">
    <subcellularLocation>
        <location evidence="1">Membrane</location>
        <topology evidence="1">Multi-pass membrane protein</topology>
    </subcellularLocation>
</comment>